<dbReference type="GO" id="GO:0005829">
    <property type="term" value="C:cytosol"/>
    <property type="evidence" value="ECO:0007669"/>
    <property type="project" value="TreeGrafter"/>
</dbReference>
<dbReference type="AlphaFoldDB" id="A0A2S0MHJ9"/>
<feature type="region of interest" description="Disordered" evidence="7">
    <location>
        <begin position="1"/>
        <end position="23"/>
    </location>
</feature>
<evidence type="ECO:0000256" key="2">
    <source>
        <dbReference type="ARBA" id="ARBA00022490"/>
    </source>
</evidence>
<evidence type="ECO:0000256" key="6">
    <source>
        <dbReference type="HAMAP-Rule" id="MF_00337"/>
    </source>
</evidence>
<evidence type="ECO:0000256" key="3">
    <source>
        <dbReference type="ARBA" id="ARBA00022722"/>
    </source>
</evidence>
<dbReference type="InterPro" id="IPR037004">
    <property type="entry name" value="Exonuc_VII_ssu_sf"/>
</dbReference>
<keyword evidence="3 6" id="KW-0540">Nuclease</keyword>
<proteinExistence type="inferred from homology"/>
<dbReference type="PANTHER" id="PTHR34137:SF1">
    <property type="entry name" value="EXODEOXYRIBONUCLEASE 7 SMALL SUBUNIT"/>
    <property type="match status" value="1"/>
</dbReference>
<comment type="catalytic activity">
    <reaction evidence="6">
        <text>Exonucleolytic cleavage in either 5'- to 3'- or 3'- to 5'-direction to yield nucleoside 5'-phosphates.</text>
        <dbReference type="EC" id="3.1.11.6"/>
    </reaction>
</comment>
<organism evidence="8 9">
    <name type="scientific">Ottowia oryzae</name>
    <dbReference type="NCBI Taxonomy" id="2109914"/>
    <lineage>
        <taxon>Bacteria</taxon>
        <taxon>Pseudomonadati</taxon>
        <taxon>Pseudomonadota</taxon>
        <taxon>Betaproteobacteria</taxon>
        <taxon>Burkholderiales</taxon>
        <taxon>Comamonadaceae</taxon>
        <taxon>Ottowia</taxon>
    </lineage>
</organism>
<evidence type="ECO:0000313" key="8">
    <source>
        <dbReference type="EMBL" id="AVO35360.1"/>
    </source>
</evidence>
<dbReference type="GO" id="GO:0009318">
    <property type="term" value="C:exodeoxyribonuclease VII complex"/>
    <property type="evidence" value="ECO:0007669"/>
    <property type="project" value="UniProtKB-UniRule"/>
</dbReference>
<dbReference type="GO" id="GO:0008855">
    <property type="term" value="F:exodeoxyribonuclease VII activity"/>
    <property type="evidence" value="ECO:0007669"/>
    <property type="project" value="UniProtKB-UniRule"/>
</dbReference>
<dbReference type="NCBIfam" id="TIGR01280">
    <property type="entry name" value="xseB"/>
    <property type="match status" value="1"/>
</dbReference>
<comment type="subcellular location">
    <subcellularLocation>
        <location evidence="6">Cytoplasm</location>
    </subcellularLocation>
</comment>
<dbReference type="EC" id="3.1.11.6" evidence="6"/>
<comment type="function">
    <text evidence="6">Bidirectionally degrades single-stranded DNA into large acid-insoluble oligonucleotides, which are then degraded further into small acid-soluble oligonucleotides.</text>
</comment>
<evidence type="ECO:0000256" key="5">
    <source>
        <dbReference type="ARBA" id="ARBA00022839"/>
    </source>
</evidence>
<comment type="subunit">
    <text evidence="6">Heterooligomer composed of large and small subunits.</text>
</comment>
<keyword evidence="5 6" id="KW-0269">Exonuclease</keyword>
<evidence type="ECO:0000256" key="1">
    <source>
        <dbReference type="ARBA" id="ARBA00009998"/>
    </source>
</evidence>
<dbReference type="PANTHER" id="PTHR34137">
    <property type="entry name" value="EXODEOXYRIBONUCLEASE 7 SMALL SUBUNIT"/>
    <property type="match status" value="1"/>
</dbReference>
<dbReference type="OrthoDB" id="287668at2"/>
<keyword evidence="9" id="KW-1185">Reference proteome</keyword>
<keyword evidence="4 6" id="KW-0378">Hydrolase</keyword>
<evidence type="ECO:0000313" key="9">
    <source>
        <dbReference type="Proteomes" id="UP000239709"/>
    </source>
</evidence>
<sequence>MSAFAHIGMARKPANGDTQPTSYGDAVQQLEQLVTGLESGQMPLEELLTQYQRGTELLRYCRDRLQAIEDQVKVLDDAGALKPWALE</sequence>
<dbReference type="SUPFAM" id="SSF116842">
    <property type="entry name" value="XseB-like"/>
    <property type="match status" value="1"/>
</dbReference>
<keyword evidence="2 6" id="KW-0963">Cytoplasm</keyword>
<dbReference type="GO" id="GO:0006308">
    <property type="term" value="P:DNA catabolic process"/>
    <property type="evidence" value="ECO:0007669"/>
    <property type="project" value="UniProtKB-UniRule"/>
</dbReference>
<dbReference type="Gene3D" id="1.10.287.1040">
    <property type="entry name" value="Exonuclease VII, small subunit"/>
    <property type="match status" value="1"/>
</dbReference>
<dbReference type="HAMAP" id="MF_00337">
    <property type="entry name" value="Exonuc_7_S"/>
    <property type="match status" value="1"/>
</dbReference>
<name>A0A2S0MHJ9_9BURK</name>
<reference evidence="8 9" key="1">
    <citation type="submission" date="2018-03" db="EMBL/GenBank/DDBJ databases">
        <title>Genome sequencing of Ottowia sp.</title>
        <authorList>
            <person name="Kim S.-J."/>
            <person name="Heo J."/>
            <person name="Kwon S.-W."/>
        </authorList>
    </citation>
    <scope>NUCLEOTIDE SEQUENCE [LARGE SCALE GENOMIC DNA]</scope>
    <source>
        <strain evidence="8 9">KADR8-3</strain>
    </source>
</reference>
<dbReference type="KEGG" id="otk:C6570_14845"/>
<accession>A0A2S0MHJ9</accession>
<dbReference type="InterPro" id="IPR003761">
    <property type="entry name" value="Exonuc_VII_S"/>
</dbReference>
<gene>
    <name evidence="6 8" type="primary">xseB</name>
    <name evidence="8" type="ORF">C6570_14845</name>
</gene>
<protein>
    <recommendedName>
        <fullName evidence="6">Exodeoxyribonuclease 7 small subunit</fullName>
        <ecNumber evidence="6">3.1.11.6</ecNumber>
    </recommendedName>
    <alternativeName>
        <fullName evidence="6">Exodeoxyribonuclease VII small subunit</fullName>
        <shortName evidence="6">Exonuclease VII small subunit</shortName>
    </alternativeName>
</protein>
<dbReference type="EMBL" id="CP027666">
    <property type="protein sequence ID" value="AVO35360.1"/>
    <property type="molecule type" value="Genomic_DNA"/>
</dbReference>
<dbReference type="Proteomes" id="UP000239709">
    <property type="component" value="Chromosome"/>
</dbReference>
<evidence type="ECO:0000256" key="4">
    <source>
        <dbReference type="ARBA" id="ARBA00022801"/>
    </source>
</evidence>
<dbReference type="Pfam" id="PF02609">
    <property type="entry name" value="Exonuc_VII_S"/>
    <property type="match status" value="1"/>
</dbReference>
<comment type="similarity">
    <text evidence="1 6">Belongs to the XseB family.</text>
</comment>
<evidence type="ECO:0000256" key="7">
    <source>
        <dbReference type="SAM" id="MobiDB-lite"/>
    </source>
</evidence>